<accession>A0ABZ0I8E0</accession>
<evidence type="ECO:0000313" key="7">
    <source>
        <dbReference type="Proteomes" id="UP001626537"/>
    </source>
</evidence>
<name>A0ABZ0I8E0_9GAMM</name>
<feature type="domain" description="Cytochrome c" evidence="5">
    <location>
        <begin position="64"/>
        <end position="182"/>
    </location>
</feature>
<dbReference type="InterPro" id="IPR036909">
    <property type="entry name" value="Cyt_c-like_dom_sf"/>
</dbReference>
<keyword evidence="2 4" id="KW-0479">Metal-binding</keyword>
<sequence>MQKNNLKWVIGLSFFAGLITAIVLPAISSAAPDSSPAKNKNPLQGMTPVEASKGLELPQGNDEAAVVQGRYLVGLLGCASCHTEGALIGKPDPAKTLAGSSIGIAYSNPMVNNFPGAVYPPNLTPDKETGLGEWSLEEIVTLLRSGKTRHGRQTMAIMPWTSYAQLNESDARAIASYLKSLEPVKNKVPKQVLPGNPAKTPLVHVGLYRSR</sequence>
<evidence type="ECO:0000256" key="3">
    <source>
        <dbReference type="ARBA" id="ARBA00023004"/>
    </source>
</evidence>
<keyword evidence="3 4" id="KW-0408">Iron</keyword>
<dbReference type="Pfam" id="PF00034">
    <property type="entry name" value="Cytochrom_C"/>
    <property type="match status" value="1"/>
</dbReference>
<evidence type="ECO:0000313" key="6">
    <source>
        <dbReference type="EMBL" id="WOJ95084.1"/>
    </source>
</evidence>
<evidence type="ECO:0000256" key="4">
    <source>
        <dbReference type="PROSITE-ProRule" id="PRU00433"/>
    </source>
</evidence>
<dbReference type="PROSITE" id="PS51007">
    <property type="entry name" value="CYTC"/>
    <property type="match status" value="1"/>
</dbReference>
<organism evidence="6 7">
    <name type="scientific">Congregibacter variabilis</name>
    <dbReference type="NCBI Taxonomy" id="3081200"/>
    <lineage>
        <taxon>Bacteria</taxon>
        <taxon>Pseudomonadati</taxon>
        <taxon>Pseudomonadota</taxon>
        <taxon>Gammaproteobacteria</taxon>
        <taxon>Cellvibrionales</taxon>
        <taxon>Halieaceae</taxon>
        <taxon>Congregibacter</taxon>
    </lineage>
</organism>
<evidence type="ECO:0000256" key="1">
    <source>
        <dbReference type="ARBA" id="ARBA00022617"/>
    </source>
</evidence>
<dbReference type="InterPro" id="IPR051459">
    <property type="entry name" value="Cytochrome_c-type_DH"/>
</dbReference>
<dbReference type="PANTHER" id="PTHR35008:SF4">
    <property type="entry name" value="BLL4482 PROTEIN"/>
    <property type="match status" value="1"/>
</dbReference>
<dbReference type="PANTHER" id="PTHR35008">
    <property type="entry name" value="BLL4482 PROTEIN-RELATED"/>
    <property type="match status" value="1"/>
</dbReference>
<evidence type="ECO:0000256" key="2">
    <source>
        <dbReference type="ARBA" id="ARBA00022723"/>
    </source>
</evidence>
<dbReference type="Gene3D" id="1.10.760.10">
    <property type="entry name" value="Cytochrome c-like domain"/>
    <property type="match status" value="1"/>
</dbReference>
<dbReference type="SUPFAM" id="SSF46626">
    <property type="entry name" value="Cytochrome c"/>
    <property type="match status" value="1"/>
</dbReference>
<proteinExistence type="predicted"/>
<reference evidence="6 7" key="1">
    <citation type="submission" date="2023-10" db="EMBL/GenBank/DDBJ databases">
        <title>Two novel species belonging to the OM43/NOR5 clade.</title>
        <authorList>
            <person name="Park M."/>
        </authorList>
    </citation>
    <scope>NUCLEOTIDE SEQUENCE [LARGE SCALE GENOMIC DNA]</scope>
    <source>
        <strain evidence="6 7">IMCC43200</strain>
    </source>
</reference>
<evidence type="ECO:0000259" key="5">
    <source>
        <dbReference type="PROSITE" id="PS51007"/>
    </source>
</evidence>
<keyword evidence="1 4" id="KW-0349">Heme</keyword>
<dbReference type="RefSeq" id="WP_407349717.1">
    <property type="nucleotide sequence ID" value="NZ_CP136864.1"/>
</dbReference>
<protein>
    <submittedName>
        <fullName evidence="6">C-type cytochrome</fullName>
    </submittedName>
</protein>
<dbReference type="EMBL" id="CP136864">
    <property type="protein sequence ID" value="WOJ95084.1"/>
    <property type="molecule type" value="Genomic_DNA"/>
</dbReference>
<dbReference type="InterPro" id="IPR009056">
    <property type="entry name" value="Cyt_c-like_dom"/>
</dbReference>
<dbReference type="Proteomes" id="UP001626537">
    <property type="component" value="Chromosome"/>
</dbReference>
<keyword evidence="7" id="KW-1185">Reference proteome</keyword>
<gene>
    <name evidence="6" type="ORF">R0135_07900</name>
</gene>